<reference evidence="1" key="1">
    <citation type="journal article" date="2023" name="Int. J. Syst. Evol. Microbiol.">
        <title>Sinisalibacter aestuarii sp. nov., isolated from estuarine sediment of the Arakawa River.</title>
        <authorList>
            <person name="Arafat S.T."/>
            <person name="Hirano S."/>
            <person name="Sato A."/>
            <person name="Takeuchi K."/>
            <person name="Yasuda T."/>
            <person name="Terahara T."/>
            <person name="Hamada M."/>
            <person name="Kobayashi T."/>
        </authorList>
    </citation>
    <scope>NUCLEOTIDE SEQUENCE</scope>
    <source>
        <strain evidence="1">B-399</strain>
    </source>
</reference>
<protein>
    <submittedName>
        <fullName evidence="1">DUF3052 domain-containing protein</fullName>
    </submittedName>
</protein>
<gene>
    <name evidence="1" type="ORF">STA1M1_00350</name>
</gene>
<dbReference type="Proteomes" id="UP001144205">
    <property type="component" value="Unassembled WGS sequence"/>
</dbReference>
<evidence type="ECO:0000313" key="2">
    <source>
        <dbReference type="Proteomes" id="UP001144205"/>
    </source>
</evidence>
<organism evidence="1 2">
    <name type="scientific">Sinisalibacter aestuarii</name>
    <dbReference type="NCBI Taxonomy" id="2949426"/>
    <lineage>
        <taxon>Bacteria</taxon>
        <taxon>Pseudomonadati</taxon>
        <taxon>Pseudomonadota</taxon>
        <taxon>Alphaproteobacteria</taxon>
        <taxon>Rhodobacterales</taxon>
        <taxon>Roseobacteraceae</taxon>
        <taxon>Sinisalibacter</taxon>
    </lineage>
</organism>
<sequence>MAGYSGKPLADKLGLQHGQRAGWVGLPASLSALPLSRSFARSDLVARCRDLAPGPFDMIHVFTMSRAMLESDLDTALGRLARDGMIWVSWPKKAAKLPTDVTEDVVRGLALEGPLVDVKVCAVDAIWSGLKLVIRTELR</sequence>
<evidence type="ECO:0000313" key="1">
    <source>
        <dbReference type="EMBL" id="GKY86166.1"/>
    </source>
</evidence>
<accession>A0ABQ5LPG4</accession>
<dbReference type="EMBL" id="BROH01000001">
    <property type="protein sequence ID" value="GKY86166.1"/>
    <property type="molecule type" value="Genomic_DNA"/>
</dbReference>
<proteinExistence type="predicted"/>
<keyword evidence="2" id="KW-1185">Reference proteome</keyword>
<name>A0ABQ5LPG4_9RHOB</name>
<dbReference type="RefSeq" id="WP_281840139.1">
    <property type="nucleotide sequence ID" value="NZ_BROH01000001.1"/>
</dbReference>
<comment type="caution">
    <text evidence="1">The sequence shown here is derived from an EMBL/GenBank/DDBJ whole genome shotgun (WGS) entry which is preliminary data.</text>
</comment>